<dbReference type="Proteomes" id="UP000320762">
    <property type="component" value="Unassembled WGS sequence"/>
</dbReference>
<comment type="caution">
    <text evidence="3">The sequence shown here is derived from an EMBL/GenBank/DDBJ whole genome shotgun (WGS) entry which is preliminary data.</text>
</comment>
<evidence type="ECO:0000259" key="2">
    <source>
        <dbReference type="Pfam" id="PF07859"/>
    </source>
</evidence>
<proteinExistence type="predicted"/>
<dbReference type="OrthoDB" id="433474at2759"/>
<keyword evidence="4" id="KW-1185">Reference proteome</keyword>
<evidence type="ECO:0000256" key="1">
    <source>
        <dbReference type="ARBA" id="ARBA00022801"/>
    </source>
</evidence>
<gene>
    <name evidence="3" type="ORF">BD626DRAFT_163369</name>
</gene>
<dbReference type="SUPFAM" id="SSF53474">
    <property type="entry name" value="alpha/beta-Hydrolases"/>
    <property type="match status" value="1"/>
</dbReference>
<dbReference type="AlphaFoldDB" id="A0A550CPK5"/>
<feature type="domain" description="Alpha/beta hydrolase fold-3" evidence="2">
    <location>
        <begin position="69"/>
        <end position="160"/>
    </location>
</feature>
<dbReference type="InterPro" id="IPR050300">
    <property type="entry name" value="GDXG_lipolytic_enzyme"/>
</dbReference>
<reference evidence="3 4" key="1">
    <citation type="journal article" date="2019" name="New Phytol.">
        <title>Comparative genomics reveals unique wood-decay strategies and fruiting body development in the Schizophyllaceae.</title>
        <authorList>
            <person name="Almasi E."/>
            <person name="Sahu N."/>
            <person name="Krizsan K."/>
            <person name="Balint B."/>
            <person name="Kovacs G.M."/>
            <person name="Kiss B."/>
            <person name="Cseklye J."/>
            <person name="Drula E."/>
            <person name="Henrissat B."/>
            <person name="Nagy I."/>
            <person name="Chovatia M."/>
            <person name="Adam C."/>
            <person name="LaButti K."/>
            <person name="Lipzen A."/>
            <person name="Riley R."/>
            <person name="Grigoriev I.V."/>
            <person name="Nagy L.G."/>
        </authorList>
    </citation>
    <scope>NUCLEOTIDE SEQUENCE [LARGE SCALE GENOMIC DNA]</scope>
    <source>
        <strain evidence="3 4">NL-1724</strain>
    </source>
</reference>
<dbReference type="GO" id="GO:0016787">
    <property type="term" value="F:hydrolase activity"/>
    <property type="evidence" value="ECO:0007669"/>
    <property type="project" value="UniProtKB-KW"/>
</dbReference>
<keyword evidence="1 3" id="KW-0378">Hydrolase</keyword>
<dbReference type="STRING" id="97359.A0A550CPK5"/>
<dbReference type="Gene3D" id="3.40.50.1820">
    <property type="entry name" value="alpha/beta hydrolase"/>
    <property type="match status" value="1"/>
</dbReference>
<accession>A0A550CPK5</accession>
<evidence type="ECO:0000313" key="4">
    <source>
        <dbReference type="Proteomes" id="UP000320762"/>
    </source>
</evidence>
<sequence length="309" mass="34045">MERVQANSETAITRIAMPTITAFVPLHEARRAEIECVPKKTFQYGPLDRHKLDVYYPIAEFSGTPRPVLFHFYGGGFTMGARSLPPPMDIGYAFLGAYFAARGFVTVIPDYRLVPEAKYPDGGRDALDALIWAAEHTDDLRGPGQTAAESISVIAHSAGAVHVCTALLHPDFDRTPLQGRLCGVALVGAAYKVTIDDIIYRYYGSEERTRACEPLGLLQSASEEAAKEFAQLVVMAEAEREPEELKEAGDAFQGALWTRGGVKVKRFVGAKHNHLSMFWALGTGPEAEDWAEDVMHWILKRMKANAETS</sequence>
<dbReference type="EMBL" id="VDMD01000003">
    <property type="protein sequence ID" value="TRM66725.1"/>
    <property type="molecule type" value="Genomic_DNA"/>
</dbReference>
<dbReference type="Pfam" id="PF07859">
    <property type="entry name" value="Abhydrolase_3"/>
    <property type="match status" value="1"/>
</dbReference>
<dbReference type="PANTHER" id="PTHR48081">
    <property type="entry name" value="AB HYDROLASE SUPERFAMILY PROTEIN C4A8.06C"/>
    <property type="match status" value="1"/>
</dbReference>
<dbReference type="InterPro" id="IPR029058">
    <property type="entry name" value="AB_hydrolase_fold"/>
</dbReference>
<organism evidence="3 4">
    <name type="scientific">Schizophyllum amplum</name>
    <dbReference type="NCBI Taxonomy" id="97359"/>
    <lineage>
        <taxon>Eukaryota</taxon>
        <taxon>Fungi</taxon>
        <taxon>Dikarya</taxon>
        <taxon>Basidiomycota</taxon>
        <taxon>Agaricomycotina</taxon>
        <taxon>Agaricomycetes</taxon>
        <taxon>Agaricomycetidae</taxon>
        <taxon>Agaricales</taxon>
        <taxon>Schizophyllaceae</taxon>
        <taxon>Schizophyllum</taxon>
    </lineage>
</organism>
<dbReference type="InterPro" id="IPR013094">
    <property type="entry name" value="AB_hydrolase_3"/>
</dbReference>
<name>A0A550CPK5_9AGAR</name>
<evidence type="ECO:0000313" key="3">
    <source>
        <dbReference type="EMBL" id="TRM66725.1"/>
    </source>
</evidence>
<protein>
    <submittedName>
        <fullName evidence="3">Alpha/Beta hydrolase protein</fullName>
    </submittedName>
</protein>